<feature type="domain" description="Epoxide hydrolase N-terminal" evidence="4">
    <location>
        <begin position="6"/>
        <end position="110"/>
    </location>
</feature>
<dbReference type="SUPFAM" id="SSF53474">
    <property type="entry name" value="alpha/beta-Hydrolases"/>
    <property type="match status" value="1"/>
</dbReference>
<name>A0A7Y9LBM1_9ACTN</name>
<dbReference type="RefSeq" id="WP_179750847.1">
    <property type="nucleotide sequence ID" value="NZ_JACCBU010000001.1"/>
</dbReference>
<evidence type="ECO:0000256" key="3">
    <source>
        <dbReference type="ARBA" id="ARBA00022801"/>
    </source>
</evidence>
<dbReference type="InterPro" id="IPR029058">
    <property type="entry name" value="AB_hydrolase_fold"/>
</dbReference>
<dbReference type="Gene3D" id="3.40.50.1820">
    <property type="entry name" value="alpha/beta hydrolase"/>
    <property type="match status" value="1"/>
</dbReference>
<keyword evidence="2" id="KW-0058">Aromatic hydrocarbons catabolism</keyword>
<comment type="caution">
    <text evidence="5">The sequence shown here is derived from an EMBL/GenBank/DDBJ whole genome shotgun (WGS) entry which is preliminary data.</text>
</comment>
<dbReference type="InterPro" id="IPR000639">
    <property type="entry name" value="Epox_hydrolase-like"/>
</dbReference>
<dbReference type="Pfam" id="PF06441">
    <property type="entry name" value="EHN"/>
    <property type="match status" value="1"/>
</dbReference>
<evidence type="ECO:0000259" key="4">
    <source>
        <dbReference type="Pfam" id="PF06441"/>
    </source>
</evidence>
<dbReference type="GO" id="GO:0004301">
    <property type="term" value="F:epoxide hydrolase activity"/>
    <property type="evidence" value="ECO:0007669"/>
    <property type="project" value="TreeGrafter"/>
</dbReference>
<proteinExistence type="inferred from homology"/>
<keyword evidence="6" id="KW-1185">Reference proteome</keyword>
<organism evidence="5 6">
    <name type="scientific">Microlunatus parietis</name>
    <dbReference type="NCBI Taxonomy" id="682979"/>
    <lineage>
        <taxon>Bacteria</taxon>
        <taxon>Bacillati</taxon>
        <taxon>Actinomycetota</taxon>
        <taxon>Actinomycetes</taxon>
        <taxon>Propionibacteriales</taxon>
        <taxon>Propionibacteriaceae</taxon>
        <taxon>Microlunatus</taxon>
    </lineage>
</organism>
<dbReference type="PANTHER" id="PTHR21661:SF35">
    <property type="entry name" value="EPOXIDE HYDROLASE"/>
    <property type="match status" value="1"/>
</dbReference>
<dbReference type="PANTHER" id="PTHR21661">
    <property type="entry name" value="EPOXIDE HYDROLASE 1-RELATED"/>
    <property type="match status" value="1"/>
</dbReference>
<sequence length="366" mass="40684">MTTQLRPYRIEIPQADLDDLQSRLANARLPRSLPGDGWSRGVPTDYLRELADYWRTGFDWRAQEARLNAFPQFVTTIDDVDVHFLHVRSGAPDAVPLLITHGWPNSVAEFVTLIPELIKLGYDVVVPHVPGFGFSGQPQAAGFGVGDVGRLWAELMRRLGCQRYGVQGGDLGVYVAQETAKADPEHVIGVHLDSGIGLPTEDLLPDLNAEERAVYDQIQQWAGQGVDHHLLLRHYPQTMAYGWNDSPVGLLAWLMQKFHEFTFVVPEPQQAIDRDLLLINASIYWFTQTAASSSWFMFNSERFVWPGGQQAAPTGVYSGPPGIRRLAELSNDVRHWGTDNPGSGHFIAMEQPAALAADIDAFFASL</sequence>
<evidence type="ECO:0000313" key="6">
    <source>
        <dbReference type="Proteomes" id="UP000569914"/>
    </source>
</evidence>
<dbReference type="GO" id="GO:0097176">
    <property type="term" value="P:epoxide metabolic process"/>
    <property type="evidence" value="ECO:0007669"/>
    <property type="project" value="TreeGrafter"/>
</dbReference>
<dbReference type="InterPro" id="IPR016292">
    <property type="entry name" value="Epoxide_hydrolase"/>
</dbReference>
<dbReference type="PRINTS" id="PR00412">
    <property type="entry name" value="EPOXHYDRLASE"/>
</dbReference>
<dbReference type="Proteomes" id="UP000569914">
    <property type="component" value="Unassembled WGS sequence"/>
</dbReference>
<dbReference type="EMBL" id="JACCBU010000001">
    <property type="protein sequence ID" value="NYE70993.1"/>
    <property type="molecule type" value="Genomic_DNA"/>
</dbReference>
<reference evidence="5 6" key="1">
    <citation type="submission" date="2020-07" db="EMBL/GenBank/DDBJ databases">
        <title>Sequencing the genomes of 1000 actinobacteria strains.</title>
        <authorList>
            <person name="Klenk H.-P."/>
        </authorList>
    </citation>
    <scope>NUCLEOTIDE SEQUENCE [LARGE SCALE GENOMIC DNA]</scope>
    <source>
        <strain evidence="5 6">DSM 22083</strain>
    </source>
</reference>
<keyword evidence="3" id="KW-0378">Hydrolase</keyword>
<protein>
    <submittedName>
        <fullName evidence="5">Pimeloyl-ACP methyl ester carboxylesterase</fullName>
    </submittedName>
</protein>
<evidence type="ECO:0000256" key="2">
    <source>
        <dbReference type="ARBA" id="ARBA00022797"/>
    </source>
</evidence>
<comment type="similarity">
    <text evidence="1">Belongs to the peptidase S33 family.</text>
</comment>
<gene>
    <name evidence="5" type="ORF">BKA15_002322</name>
</gene>
<evidence type="ECO:0000313" key="5">
    <source>
        <dbReference type="EMBL" id="NYE70993.1"/>
    </source>
</evidence>
<dbReference type="InterPro" id="IPR010497">
    <property type="entry name" value="Epoxide_hydro_N"/>
</dbReference>
<evidence type="ECO:0000256" key="1">
    <source>
        <dbReference type="ARBA" id="ARBA00010088"/>
    </source>
</evidence>
<dbReference type="PIRSF" id="PIRSF001112">
    <property type="entry name" value="Epoxide_hydrolase"/>
    <property type="match status" value="1"/>
</dbReference>
<accession>A0A7Y9LBM1</accession>
<dbReference type="AlphaFoldDB" id="A0A7Y9LBM1"/>